<evidence type="ECO:0000256" key="12">
    <source>
        <dbReference type="ARBA" id="ARBA00023180"/>
    </source>
</evidence>
<accession>A0A6J2XCM5</accession>
<protein>
    <recommendedName>
        <fullName evidence="18">Lysosome-associated membrane glycoprotein 5</fullName>
    </recommendedName>
    <alternativeName>
        <fullName evidence="19">Lysosome-associated membrane protein 5</fullName>
    </alternativeName>
</protein>
<evidence type="ECO:0000256" key="21">
    <source>
        <dbReference type="SAM" id="MobiDB-lite"/>
    </source>
</evidence>
<dbReference type="PRINTS" id="PR00336">
    <property type="entry name" value="LYSASSOCTDMP"/>
</dbReference>
<dbReference type="InterPro" id="IPR048528">
    <property type="entry name" value="Lamp2-like_luminal"/>
</dbReference>
<keyword evidence="7 23" id="KW-0732">Signal</keyword>
<comment type="function">
    <text evidence="16">Plays a role in short-term synaptic plasticity in a subset of GABAergic neurons in the brain.</text>
</comment>
<keyword evidence="8" id="KW-0967">Endosome</keyword>
<keyword evidence="9 22" id="KW-1133">Transmembrane helix</keyword>
<evidence type="ECO:0000256" key="13">
    <source>
        <dbReference type="ARBA" id="ARBA00023273"/>
    </source>
</evidence>
<feature type="compositionally biased region" description="Pro residues" evidence="21">
    <location>
        <begin position="89"/>
        <end position="102"/>
    </location>
</feature>
<keyword evidence="14" id="KW-0968">Cytoplasmic vesicle</keyword>
<evidence type="ECO:0000313" key="27">
    <source>
        <dbReference type="RefSeq" id="XP_030748705.1"/>
    </source>
</evidence>
<evidence type="ECO:0000256" key="1">
    <source>
        <dbReference type="ARBA" id="ARBA00004151"/>
    </source>
</evidence>
<evidence type="ECO:0000256" key="8">
    <source>
        <dbReference type="ARBA" id="ARBA00022753"/>
    </source>
</evidence>
<dbReference type="Pfam" id="PF21222">
    <property type="entry name" value="Lamp2_2nd"/>
    <property type="match status" value="1"/>
</dbReference>
<dbReference type="GO" id="GO:0005886">
    <property type="term" value="C:plasma membrane"/>
    <property type="evidence" value="ECO:0007669"/>
    <property type="project" value="UniProtKB-SubCell"/>
</dbReference>
<comment type="similarity">
    <text evidence="5 20">Belongs to the LAMP family.</text>
</comment>
<comment type="caution">
    <text evidence="20">Lacks conserved residue(s) required for the propagation of feature annotation.</text>
</comment>
<dbReference type="InParanoid" id="A0A6J2XCM5"/>
<evidence type="ECO:0000256" key="2">
    <source>
        <dbReference type="ARBA" id="ARBA00004158"/>
    </source>
</evidence>
<evidence type="ECO:0000256" key="16">
    <source>
        <dbReference type="ARBA" id="ARBA00053950"/>
    </source>
</evidence>
<evidence type="ECO:0000313" key="26">
    <source>
        <dbReference type="Proteomes" id="UP000504635"/>
    </source>
</evidence>
<keyword evidence="12" id="KW-0325">Glycoprotein</keyword>
<evidence type="ECO:0000256" key="11">
    <source>
        <dbReference type="ARBA" id="ARBA00023136"/>
    </source>
</evidence>
<evidence type="ECO:0000256" key="6">
    <source>
        <dbReference type="ARBA" id="ARBA00022692"/>
    </source>
</evidence>
<evidence type="ECO:0000256" key="22">
    <source>
        <dbReference type="SAM" id="Phobius"/>
    </source>
</evidence>
<evidence type="ECO:0000256" key="3">
    <source>
        <dbReference type="ARBA" id="ARBA00004172"/>
    </source>
</evidence>
<dbReference type="PROSITE" id="PS51407">
    <property type="entry name" value="LAMP_3"/>
    <property type="match status" value="1"/>
</dbReference>
<feature type="domain" description="Lysosome-associated membrane glycoprotein 2-like transmembrane" evidence="25">
    <location>
        <begin position="265"/>
        <end position="293"/>
    </location>
</feature>
<feature type="transmembrane region" description="Helical" evidence="22">
    <location>
        <begin position="264"/>
        <end position="286"/>
    </location>
</feature>
<dbReference type="GO" id="GO:0005765">
    <property type="term" value="C:lysosomal membrane"/>
    <property type="evidence" value="ECO:0007669"/>
    <property type="project" value="TreeGrafter"/>
</dbReference>
<keyword evidence="10" id="KW-0770">Synapse</keyword>
<dbReference type="GeneID" id="115876846"/>
<organism evidence="26 27">
    <name type="scientific">Sitophilus oryzae</name>
    <name type="common">Rice weevil</name>
    <name type="synonym">Curculio oryzae</name>
    <dbReference type="NCBI Taxonomy" id="7048"/>
    <lineage>
        <taxon>Eukaryota</taxon>
        <taxon>Metazoa</taxon>
        <taxon>Ecdysozoa</taxon>
        <taxon>Arthropoda</taxon>
        <taxon>Hexapoda</taxon>
        <taxon>Insecta</taxon>
        <taxon>Pterygota</taxon>
        <taxon>Neoptera</taxon>
        <taxon>Endopterygota</taxon>
        <taxon>Coleoptera</taxon>
        <taxon>Polyphaga</taxon>
        <taxon>Cucujiformia</taxon>
        <taxon>Curculionidae</taxon>
        <taxon>Dryophthorinae</taxon>
        <taxon>Sitophilus</taxon>
    </lineage>
</organism>
<gene>
    <name evidence="27" type="primary">LOC115876846</name>
</gene>
<dbReference type="PANTHER" id="PTHR11506:SF35">
    <property type="entry name" value="LYSOSOME-ASSOCIATED MEMBRANE GLYCOPROTEIN 5"/>
    <property type="match status" value="1"/>
</dbReference>
<dbReference type="GO" id="GO:0031902">
    <property type="term" value="C:late endosome membrane"/>
    <property type="evidence" value="ECO:0007669"/>
    <property type="project" value="TreeGrafter"/>
</dbReference>
<feature type="region of interest" description="Disordered" evidence="21">
    <location>
        <begin position="21"/>
        <end position="102"/>
    </location>
</feature>
<name>A0A6J2XCM5_SITOR</name>
<dbReference type="InterPro" id="IPR002000">
    <property type="entry name" value="Lysosome-assoc_membr_glycop"/>
</dbReference>
<evidence type="ECO:0000259" key="24">
    <source>
        <dbReference type="Pfam" id="PF01299"/>
    </source>
</evidence>
<proteinExistence type="inferred from homology"/>
<reference evidence="27" key="1">
    <citation type="submission" date="2025-08" db="UniProtKB">
        <authorList>
            <consortium name="RefSeq"/>
        </authorList>
    </citation>
    <scope>IDENTIFICATION</scope>
    <source>
        <tissue evidence="27">Gonads</tissue>
    </source>
</reference>
<evidence type="ECO:0000256" key="14">
    <source>
        <dbReference type="ARBA" id="ARBA00023329"/>
    </source>
</evidence>
<evidence type="ECO:0000259" key="25">
    <source>
        <dbReference type="Pfam" id="PF21222"/>
    </source>
</evidence>
<evidence type="ECO:0000256" key="4">
    <source>
        <dbReference type="ARBA" id="ARBA00004279"/>
    </source>
</evidence>
<keyword evidence="26" id="KW-1185">Reference proteome</keyword>
<dbReference type="RefSeq" id="XP_030748705.1">
    <property type="nucleotide sequence ID" value="XM_030892845.1"/>
</dbReference>
<evidence type="ECO:0000256" key="19">
    <source>
        <dbReference type="ARBA" id="ARBA00076257"/>
    </source>
</evidence>
<dbReference type="GO" id="GO:0072594">
    <property type="term" value="P:establishment of protein localization to organelle"/>
    <property type="evidence" value="ECO:0007669"/>
    <property type="project" value="TreeGrafter"/>
</dbReference>
<comment type="subcellular location">
    <subcellularLocation>
        <location evidence="4">Cell projection</location>
        <location evidence="4">Dendrite</location>
    </subcellularLocation>
    <subcellularLocation>
        <location evidence="17">Cell projection</location>
        <location evidence="17">Growth cone membrane</location>
        <topology evidence="17">Single-pass type I membrane protein</topology>
    </subcellularLocation>
    <subcellularLocation>
        <location evidence="15">Cytoplasmic vesicle</location>
        <location evidence="15">Secretory vesicle</location>
        <location evidence="15">Synaptic vesicle membrane</location>
        <topology evidence="15">Single-pass type I membrane protein</topology>
    </subcellularLocation>
    <subcellularLocation>
        <location evidence="2">Early endosome membrane</location>
        <topology evidence="2">Single-pass type I membrane protein</topology>
    </subcellularLocation>
    <subcellularLocation>
        <location evidence="1">Endoplasmic reticulum-Golgi intermediate compartment membrane</location>
        <topology evidence="1">Single-pass type I membrane protein</topology>
    </subcellularLocation>
    <subcellularLocation>
        <location evidence="20">Membrane</location>
        <topology evidence="20">Single-pass type I membrane protein</topology>
    </subcellularLocation>
    <subcellularLocation>
        <location evidence="3">Recycling endosome</location>
    </subcellularLocation>
</comment>
<feature type="domain" description="Lysosome-associated membrane glycoprotein 2-like luminal" evidence="24">
    <location>
        <begin position="108"/>
        <end position="243"/>
    </location>
</feature>
<feature type="compositionally biased region" description="Low complexity" evidence="21">
    <location>
        <begin position="32"/>
        <end position="88"/>
    </location>
</feature>
<keyword evidence="11 20" id="KW-0472">Membrane</keyword>
<evidence type="ECO:0000256" key="18">
    <source>
        <dbReference type="ARBA" id="ARBA00074379"/>
    </source>
</evidence>
<evidence type="ECO:0000256" key="23">
    <source>
        <dbReference type="SAM" id="SignalP"/>
    </source>
</evidence>
<evidence type="ECO:0000256" key="17">
    <source>
        <dbReference type="ARBA" id="ARBA00060492"/>
    </source>
</evidence>
<keyword evidence="13" id="KW-0966">Cell projection</keyword>
<feature type="chain" id="PRO_5027070409" description="Lysosome-associated membrane glycoprotein 5" evidence="23">
    <location>
        <begin position="19"/>
        <end position="319"/>
    </location>
</feature>
<dbReference type="OrthoDB" id="6232933at2759"/>
<dbReference type="PANTHER" id="PTHR11506">
    <property type="entry name" value="LYSOSOME-ASSOCIATED MEMBRANE GLYCOPROTEIN"/>
    <property type="match status" value="1"/>
</dbReference>
<evidence type="ECO:0000256" key="10">
    <source>
        <dbReference type="ARBA" id="ARBA00023018"/>
    </source>
</evidence>
<dbReference type="KEGG" id="soy:115876846"/>
<evidence type="ECO:0000256" key="15">
    <source>
        <dbReference type="ARBA" id="ARBA00029428"/>
    </source>
</evidence>
<evidence type="ECO:0000256" key="7">
    <source>
        <dbReference type="ARBA" id="ARBA00022729"/>
    </source>
</evidence>
<dbReference type="Gene3D" id="2.40.160.110">
    <property type="match status" value="1"/>
</dbReference>
<evidence type="ECO:0000256" key="5">
    <source>
        <dbReference type="ARBA" id="ARBA00009644"/>
    </source>
</evidence>
<evidence type="ECO:0000256" key="20">
    <source>
        <dbReference type="PROSITE-ProRule" id="PRU00740"/>
    </source>
</evidence>
<dbReference type="Proteomes" id="UP000504635">
    <property type="component" value="Unplaced"/>
</dbReference>
<evidence type="ECO:0000256" key="9">
    <source>
        <dbReference type="ARBA" id="ARBA00022989"/>
    </source>
</evidence>
<keyword evidence="6 20" id="KW-0812">Transmembrane</keyword>
<dbReference type="Pfam" id="PF01299">
    <property type="entry name" value="Lamp2-like_luminal"/>
    <property type="match status" value="1"/>
</dbReference>
<sequence length="319" mass="34143">MSLKLVGVLVCGFVIVAAQVSHAPPPGPTGPIKPVTNSTSKPTTTVTTPKTTTISTSKPTTPTTKTTTTSTTPASTTSTSTTSTSTTPAPAPTTTPQPPVGPPVNTFKISYSNSSNYCLLMNVSLEIEVSGTNTTNSTKLDVPLLPITFGSCSPDSGKLQISWGTNSIEFHFEETKAKKYDFNIIYVTVGSDLYIYNKTAFPARVSESYKCDKVQTLDLAVLNNSTTKAAQLHLSHLQYQAFTNSSKQEFNTAWDCSGVNTPDVVPIVVGCVLAVLVILVLGAYLYGRKRWNASGYLSMFADTGDDKDYIPMKTLSCFK</sequence>
<feature type="signal peptide" evidence="23">
    <location>
        <begin position="1"/>
        <end position="18"/>
    </location>
</feature>
<dbReference type="AlphaFoldDB" id="A0A6J2XCM5"/>
<dbReference type="InterPro" id="IPR048524">
    <property type="entry name" value="Lamp2-like_TM"/>
</dbReference>